<sequence length="378" mass="42404">MFSEKRLLKTYFDLLKIDSTTGNEKNIAQYINQAIKNMGLETKIYYYNEPEGPSLYTVVKGEKAGPTLLLIGHIDTVAVQQGWNTDPFTPIVEGDKVYALGACDMKGGLTCILDVLNIISKEKANLKGSIIAAFVSDEEYLSRGTFTLLENGLKADMAIMAECRFNEITLGFRGRYSIGVEVYGKSAHSSKYPEIGENAIIYAAKIAEKIEKLPTMIHPRLGSGSWCIRHIIGGIKTTLNVPDKCELFIDRFVVPGEDYEFCIRQIIDLANKLGLEEKVKVFLVPRETPYMEPFVISEDHILVEIIRDKYKEVVGKNLPIGYDKSVCDSNYLYRIGNIPTVTFGPGGENMHSPNECGYISQIIACRQIYLETIKELMF</sequence>
<comment type="similarity">
    <text evidence="2">Belongs to the peptidase M20A family.</text>
</comment>
<keyword evidence="5" id="KW-0862">Zinc</keyword>
<dbReference type="InterPro" id="IPR002933">
    <property type="entry name" value="Peptidase_M20"/>
</dbReference>
<accession>A0A162MF01</accession>
<dbReference type="PATRIC" id="fig|520767.4.peg.1667"/>
<evidence type="ECO:0000259" key="6">
    <source>
        <dbReference type="Pfam" id="PF07687"/>
    </source>
</evidence>
<dbReference type="RefSeq" id="WP_068748677.1">
    <property type="nucleotide sequence ID" value="NZ_LOHZ01000033.1"/>
</dbReference>
<keyword evidence="4 7" id="KW-0378">Hydrolase</keyword>
<evidence type="ECO:0000256" key="1">
    <source>
        <dbReference type="ARBA" id="ARBA00001947"/>
    </source>
</evidence>
<keyword evidence="8" id="KW-1185">Reference proteome</keyword>
<dbReference type="SUPFAM" id="SSF55031">
    <property type="entry name" value="Bacterial exopeptidase dimerisation domain"/>
    <property type="match status" value="1"/>
</dbReference>
<dbReference type="InterPro" id="IPR036264">
    <property type="entry name" value="Bact_exopeptidase_dim_dom"/>
</dbReference>
<reference evidence="7 8" key="1">
    <citation type="submission" date="2015-12" db="EMBL/GenBank/DDBJ databases">
        <title>Draft genome of Thermovenabulum gondwanense isolated from a red thermophilic microbial mat colonisisng an outflow channel of a bore well.</title>
        <authorList>
            <person name="Patel B.K."/>
        </authorList>
    </citation>
    <scope>NUCLEOTIDE SEQUENCE [LARGE SCALE GENOMIC DNA]</scope>
    <source>
        <strain evidence="7 8">R270</strain>
    </source>
</reference>
<dbReference type="Gene3D" id="3.40.630.10">
    <property type="entry name" value="Zn peptidases"/>
    <property type="match status" value="2"/>
</dbReference>
<dbReference type="SUPFAM" id="SSF53187">
    <property type="entry name" value="Zn-dependent exopeptidases"/>
    <property type="match status" value="1"/>
</dbReference>
<gene>
    <name evidence="7" type="primary">ylmB</name>
    <name evidence="7" type="ORF">ATZ99_15580</name>
</gene>
<evidence type="ECO:0000256" key="3">
    <source>
        <dbReference type="ARBA" id="ARBA00022723"/>
    </source>
</evidence>
<dbReference type="AlphaFoldDB" id="A0A162MF01"/>
<dbReference type="STRING" id="520767.ATZ99_15580"/>
<evidence type="ECO:0000313" key="8">
    <source>
        <dbReference type="Proteomes" id="UP000075737"/>
    </source>
</evidence>
<dbReference type="InterPro" id="IPR001261">
    <property type="entry name" value="ArgE/DapE_CS"/>
</dbReference>
<evidence type="ECO:0000256" key="5">
    <source>
        <dbReference type="ARBA" id="ARBA00022833"/>
    </source>
</evidence>
<dbReference type="Proteomes" id="UP000075737">
    <property type="component" value="Unassembled WGS sequence"/>
</dbReference>
<dbReference type="EMBL" id="LOHZ01000033">
    <property type="protein sequence ID" value="KYO65522.1"/>
    <property type="molecule type" value="Genomic_DNA"/>
</dbReference>
<keyword evidence="3" id="KW-0479">Metal-binding</keyword>
<name>A0A162MF01_9FIRM</name>
<proteinExistence type="inferred from homology"/>
<comment type="caution">
    <text evidence="7">The sequence shown here is derived from an EMBL/GenBank/DDBJ whole genome shotgun (WGS) entry which is preliminary data.</text>
</comment>
<dbReference type="GO" id="GO:0046872">
    <property type="term" value="F:metal ion binding"/>
    <property type="evidence" value="ECO:0007669"/>
    <property type="project" value="UniProtKB-KW"/>
</dbReference>
<protein>
    <submittedName>
        <fullName evidence="7">N-formyl-4-amino-5-aminomethyl-2-methylpyrimidine deformylase</fullName>
        <ecNumber evidence="7">3.5.1.-</ecNumber>
    </submittedName>
</protein>
<dbReference type="InterPro" id="IPR050072">
    <property type="entry name" value="Peptidase_M20A"/>
</dbReference>
<dbReference type="Gene3D" id="3.30.70.360">
    <property type="match status" value="1"/>
</dbReference>
<dbReference type="PANTHER" id="PTHR43808">
    <property type="entry name" value="ACETYLORNITHINE DEACETYLASE"/>
    <property type="match status" value="1"/>
</dbReference>
<dbReference type="InterPro" id="IPR011650">
    <property type="entry name" value="Peptidase_M20_dimer"/>
</dbReference>
<dbReference type="EC" id="3.5.1.-" evidence="7"/>
<dbReference type="GO" id="GO:0016787">
    <property type="term" value="F:hydrolase activity"/>
    <property type="evidence" value="ECO:0007669"/>
    <property type="project" value="UniProtKB-KW"/>
</dbReference>
<comment type="cofactor">
    <cofactor evidence="1">
        <name>Zn(2+)</name>
        <dbReference type="ChEBI" id="CHEBI:29105"/>
    </cofactor>
</comment>
<evidence type="ECO:0000256" key="2">
    <source>
        <dbReference type="ARBA" id="ARBA00006247"/>
    </source>
</evidence>
<evidence type="ECO:0000256" key="4">
    <source>
        <dbReference type="ARBA" id="ARBA00022801"/>
    </source>
</evidence>
<dbReference type="OrthoDB" id="9792335at2"/>
<evidence type="ECO:0000313" key="7">
    <source>
        <dbReference type="EMBL" id="KYO65522.1"/>
    </source>
</evidence>
<dbReference type="Pfam" id="PF07687">
    <property type="entry name" value="M20_dimer"/>
    <property type="match status" value="1"/>
</dbReference>
<feature type="domain" description="Peptidase M20 dimerisation" evidence="6">
    <location>
        <begin position="173"/>
        <end position="276"/>
    </location>
</feature>
<dbReference type="PROSITE" id="PS00758">
    <property type="entry name" value="ARGE_DAPE_CPG2_1"/>
    <property type="match status" value="1"/>
</dbReference>
<dbReference type="PANTHER" id="PTHR43808:SF8">
    <property type="entry name" value="PEPTIDASE M20 DIMERISATION DOMAIN-CONTAINING PROTEIN"/>
    <property type="match status" value="1"/>
</dbReference>
<organism evidence="7 8">
    <name type="scientific">Thermovenabulum gondwanense</name>
    <dbReference type="NCBI Taxonomy" id="520767"/>
    <lineage>
        <taxon>Bacteria</taxon>
        <taxon>Bacillati</taxon>
        <taxon>Bacillota</taxon>
        <taxon>Clostridia</taxon>
        <taxon>Thermosediminibacterales</taxon>
        <taxon>Thermosediminibacteraceae</taxon>
        <taxon>Thermovenabulum</taxon>
    </lineage>
</organism>
<dbReference type="Pfam" id="PF01546">
    <property type="entry name" value="Peptidase_M20"/>
    <property type="match status" value="1"/>
</dbReference>